<evidence type="ECO:0000256" key="5">
    <source>
        <dbReference type="ARBA" id="ARBA00008663"/>
    </source>
</evidence>
<evidence type="ECO:0000259" key="19">
    <source>
        <dbReference type="Pfam" id="PF00224"/>
    </source>
</evidence>
<evidence type="ECO:0000259" key="20">
    <source>
        <dbReference type="Pfam" id="PF00391"/>
    </source>
</evidence>
<dbReference type="GO" id="GO:0006950">
    <property type="term" value="P:response to stress"/>
    <property type="evidence" value="ECO:0007669"/>
    <property type="project" value="UniProtKB-ARBA"/>
</dbReference>
<evidence type="ECO:0000256" key="18">
    <source>
        <dbReference type="RuleBase" id="RU000504"/>
    </source>
</evidence>
<evidence type="ECO:0000256" key="8">
    <source>
        <dbReference type="ARBA" id="ARBA00022679"/>
    </source>
</evidence>
<dbReference type="RefSeq" id="WP_094205885.1">
    <property type="nucleotide sequence ID" value="NZ_JAWEAL010000023.1"/>
</dbReference>
<evidence type="ECO:0000256" key="16">
    <source>
        <dbReference type="ARBA" id="ARBA00023317"/>
    </source>
</evidence>
<dbReference type="Proteomes" id="UP000215413">
    <property type="component" value="Unassembled WGS sequence"/>
</dbReference>
<comment type="caution">
    <text evidence="22">The sequence shown here is derived from an EMBL/GenBank/DDBJ whole genome shotgun (WGS) entry which is preliminary data.</text>
</comment>
<gene>
    <name evidence="22" type="ORF">B9N49_05620</name>
</gene>
<feature type="domain" description="PEP-utilising enzyme mobile" evidence="20">
    <location>
        <begin position="505"/>
        <end position="574"/>
    </location>
</feature>
<dbReference type="Pfam" id="PF02887">
    <property type="entry name" value="PK_C"/>
    <property type="match status" value="1"/>
</dbReference>
<keyword evidence="8 18" id="KW-0808">Transferase</keyword>
<dbReference type="InterPro" id="IPR018209">
    <property type="entry name" value="Pyrv_Knase_AS"/>
</dbReference>
<evidence type="ECO:0000259" key="21">
    <source>
        <dbReference type="Pfam" id="PF02887"/>
    </source>
</evidence>
<dbReference type="GO" id="GO:0004743">
    <property type="term" value="F:pyruvate kinase activity"/>
    <property type="evidence" value="ECO:0007669"/>
    <property type="project" value="UniProtKB-UniRule"/>
</dbReference>
<evidence type="ECO:0000256" key="4">
    <source>
        <dbReference type="ARBA" id="ARBA00006237"/>
    </source>
</evidence>
<dbReference type="NCBIfam" id="TIGR01064">
    <property type="entry name" value="pyruv_kin"/>
    <property type="match status" value="1"/>
</dbReference>
<proteinExistence type="inferred from homology"/>
<dbReference type="EMBL" id="NDYC01000026">
    <property type="protein sequence ID" value="OXZ27054.1"/>
    <property type="molecule type" value="Genomic_DNA"/>
</dbReference>
<dbReference type="Pfam" id="PF00391">
    <property type="entry name" value="PEP-utilizers"/>
    <property type="match status" value="1"/>
</dbReference>
<keyword evidence="10" id="KW-0547">Nucleotide-binding</keyword>
<name>A0A233V3U0_FINMA</name>
<sequence length="585" mass="62993">MLKKTKIVCTIGPASDSVETLKTLMQSGMNVCRLNFSHGSHEEHLQRIKNIKQAREELDMPIAIMLDTKGPEIRLGDFGVDQVQLSIGDQFTLTTRDVTGDQNICSVSYKGLPDDLDIGKKVLIDDGLVELEVVEIKDTDVICKVNNYGILKSKKGVNIPNSKVKLPAITEKDISDIKFGIENGIDYIAASFIRKSQDVLDIRKILEENNGNDIKIISKIESQEGVDNLDEIINTSDGIMVARGDLGVEIQTEIMPIVQKEIIKKTSLAGKPVITATQMLDSMIRNPRPTRAEVTDVANAILDGSDAVMLSGETAAGNYPVNAVKVMNDIAINTENSEEFKEAANKRLKWLDITTTNAISIATRSISEQLGANAIVVATTSGSTARNVSKYRPLSPIVAATTSEGVMRKLSLIWGVHPVLSELSENTDEVIDRSISAGIKKDLVHEGDLIIITAGLPVGVSGTTNLLKVHTIGDILIEGTGIGKKSVTAKARVAKGVEDLASKFEDGNAIVLYSLEREFVPYIQKASAIIVEEGGLTSPAAIVGLHLGIPTIVGCEDAVSKIKDQEILTIDPIAGLVYRGAAKIL</sequence>
<evidence type="ECO:0000256" key="6">
    <source>
        <dbReference type="ARBA" id="ARBA00012142"/>
    </source>
</evidence>
<dbReference type="Gene3D" id="2.40.33.10">
    <property type="entry name" value="PK beta-barrel domain-like"/>
    <property type="match status" value="1"/>
</dbReference>
<dbReference type="InterPro" id="IPR015813">
    <property type="entry name" value="Pyrv/PenolPyrv_kinase-like_dom"/>
</dbReference>
<dbReference type="UniPathway" id="UPA00109">
    <property type="reaction ID" value="UER00188"/>
</dbReference>
<feature type="domain" description="Pyruvate kinase barrel" evidence="19">
    <location>
        <begin position="3"/>
        <end position="324"/>
    </location>
</feature>
<dbReference type="InterPro" id="IPR015806">
    <property type="entry name" value="Pyrv_Knase_insert_dom_sf"/>
</dbReference>
<evidence type="ECO:0000313" key="23">
    <source>
        <dbReference type="Proteomes" id="UP000215413"/>
    </source>
</evidence>
<keyword evidence="13 18" id="KW-0460">Magnesium</keyword>
<dbReference type="Gene3D" id="3.50.30.10">
    <property type="entry name" value="Phosphohistidine domain"/>
    <property type="match status" value="1"/>
</dbReference>
<comment type="similarity">
    <text evidence="4">In the C-terminal section; belongs to the PEP-utilizing enzyme family.</text>
</comment>
<keyword evidence="11 18" id="KW-0418">Kinase</keyword>
<comment type="similarity">
    <text evidence="5 18">Belongs to the pyruvate kinase family.</text>
</comment>
<evidence type="ECO:0000256" key="2">
    <source>
        <dbReference type="ARBA" id="ARBA00001958"/>
    </source>
</evidence>
<dbReference type="InterPro" id="IPR036637">
    <property type="entry name" value="Phosphohistidine_dom_sf"/>
</dbReference>
<comment type="cofactor">
    <cofactor evidence="2">
        <name>K(+)</name>
        <dbReference type="ChEBI" id="CHEBI:29103"/>
    </cofactor>
</comment>
<comment type="pathway">
    <text evidence="3 18">Carbohydrate degradation; glycolysis; pyruvate from D-glyceraldehyde 3-phosphate: step 5/5.</text>
</comment>
<dbReference type="NCBIfam" id="NF004978">
    <property type="entry name" value="PRK06354.1"/>
    <property type="match status" value="1"/>
</dbReference>
<dbReference type="Gene3D" id="3.20.20.60">
    <property type="entry name" value="Phosphoenolpyruvate-binding domains"/>
    <property type="match status" value="1"/>
</dbReference>
<protein>
    <recommendedName>
        <fullName evidence="7 17">Pyruvate kinase</fullName>
        <ecNumber evidence="6 17">2.7.1.40</ecNumber>
    </recommendedName>
</protein>
<evidence type="ECO:0000256" key="13">
    <source>
        <dbReference type="ARBA" id="ARBA00022842"/>
    </source>
</evidence>
<evidence type="ECO:0000256" key="14">
    <source>
        <dbReference type="ARBA" id="ARBA00022958"/>
    </source>
</evidence>
<dbReference type="InterPro" id="IPR008279">
    <property type="entry name" value="PEP-util_enz_mobile_dom"/>
</dbReference>
<dbReference type="NCBIfam" id="NF004491">
    <property type="entry name" value="PRK05826.1"/>
    <property type="match status" value="1"/>
</dbReference>
<evidence type="ECO:0000256" key="11">
    <source>
        <dbReference type="ARBA" id="ARBA00022777"/>
    </source>
</evidence>
<dbReference type="GO" id="GO:0030955">
    <property type="term" value="F:potassium ion binding"/>
    <property type="evidence" value="ECO:0007669"/>
    <property type="project" value="UniProtKB-UniRule"/>
</dbReference>
<evidence type="ECO:0000256" key="17">
    <source>
        <dbReference type="NCBIfam" id="TIGR01064"/>
    </source>
</evidence>
<dbReference type="InterPro" id="IPR036918">
    <property type="entry name" value="Pyrv_Knase_C_sf"/>
</dbReference>
<feature type="domain" description="Pyruvate kinase C-terminal" evidence="21">
    <location>
        <begin position="357"/>
        <end position="470"/>
    </location>
</feature>
<dbReference type="InterPro" id="IPR015793">
    <property type="entry name" value="Pyrv_Knase_brl"/>
</dbReference>
<dbReference type="GO" id="GO:0016301">
    <property type="term" value="F:kinase activity"/>
    <property type="evidence" value="ECO:0007669"/>
    <property type="project" value="UniProtKB-KW"/>
</dbReference>
<evidence type="ECO:0000256" key="1">
    <source>
        <dbReference type="ARBA" id="ARBA00001946"/>
    </source>
</evidence>
<organism evidence="22 23">
    <name type="scientific">Finegoldia magna</name>
    <name type="common">Peptostreptococcus magnus</name>
    <dbReference type="NCBI Taxonomy" id="1260"/>
    <lineage>
        <taxon>Bacteria</taxon>
        <taxon>Bacillati</taxon>
        <taxon>Bacillota</taxon>
        <taxon>Tissierellia</taxon>
        <taxon>Tissierellales</taxon>
        <taxon>Peptoniphilaceae</taxon>
        <taxon>Finegoldia</taxon>
    </lineage>
</organism>
<dbReference type="GO" id="GO:0000287">
    <property type="term" value="F:magnesium ion binding"/>
    <property type="evidence" value="ECO:0007669"/>
    <property type="project" value="UniProtKB-UniRule"/>
</dbReference>
<keyword evidence="15 18" id="KW-0324">Glycolysis</keyword>
<evidence type="ECO:0000256" key="7">
    <source>
        <dbReference type="ARBA" id="ARBA00018587"/>
    </source>
</evidence>
<evidence type="ECO:0000256" key="9">
    <source>
        <dbReference type="ARBA" id="ARBA00022723"/>
    </source>
</evidence>
<dbReference type="SUPFAM" id="SSF52009">
    <property type="entry name" value="Phosphohistidine domain"/>
    <property type="match status" value="1"/>
</dbReference>
<dbReference type="SUPFAM" id="SSF50800">
    <property type="entry name" value="PK beta-barrel domain-like"/>
    <property type="match status" value="1"/>
</dbReference>
<comment type="cofactor">
    <cofactor evidence="1">
        <name>Mg(2+)</name>
        <dbReference type="ChEBI" id="CHEBI:18420"/>
    </cofactor>
</comment>
<dbReference type="SUPFAM" id="SSF52935">
    <property type="entry name" value="PK C-terminal domain-like"/>
    <property type="match status" value="1"/>
</dbReference>
<comment type="catalytic activity">
    <reaction evidence="18">
        <text>pyruvate + ATP = phosphoenolpyruvate + ADP + H(+)</text>
        <dbReference type="Rhea" id="RHEA:18157"/>
        <dbReference type="ChEBI" id="CHEBI:15361"/>
        <dbReference type="ChEBI" id="CHEBI:15378"/>
        <dbReference type="ChEBI" id="CHEBI:30616"/>
        <dbReference type="ChEBI" id="CHEBI:58702"/>
        <dbReference type="ChEBI" id="CHEBI:456216"/>
        <dbReference type="EC" id="2.7.1.40"/>
    </reaction>
</comment>
<dbReference type="InterPro" id="IPR001697">
    <property type="entry name" value="Pyr_Knase"/>
</dbReference>
<dbReference type="InterPro" id="IPR040442">
    <property type="entry name" value="Pyrv_kinase-like_dom_sf"/>
</dbReference>
<dbReference type="GO" id="GO:0005524">
    <property type="term" value="F:ATP binding"/>
    <property type="evidence" value="ECO:0007669"/>
    <property type="project" value="UniProtKB-KW"/>
</dbReference>
<dbReference type="InterPro" id="IPR011037">
    <property type="entry name" value="Pyrv_Knase-like_insert_dom_sf"/>
</dbReference>
<evidence type="ECO:0000256" key="10">
    <source>
        <dbReference type="ARBA" id="ARBA00022741"/>
    </source>
</evidence>
<dbReference type="AlphaFoldDB" id="A0A233V3U0"/>
<evidence type="ECO:0000256" key="12">
    <source>
        <dbReference type="ARBA" id="ARBA00022840"/>
    </source>
</evidence>
<evidence type="ECO:0000256" key="3">
    <source>
        <dbReference type="ARBA" id="ARBA00004997"/>
    </source>
</evidence>
<dbReference type="EC" id="2.7.1.40" evidence="6 17"/>
<dbReference type="PRINTS" id="PR01050">
    <property type="entry name" value="PYRUVTKNASE"/>
</dbReference>
<dbReference type="SUPFAM" id="SSF51621">
    <property type="entry name" value="Phosphoenolpyruvate/pyruvate domain"/>
    <property type="match status" value="1"/>
</dbReference>
<dbReference type="Gene3D" id="3.40.1380.20">
    <property type="entry name" value="Pyruvate kinase, C-terminal domain"/>
    <property type="match status" value="1"/>
</dbReference>
<evidence type="ECO:0000313" key="22">
    <source>
        <dbReference type="EMBL" id="OXZ27054.1"/>
    </source>
</evidence>
<keyword evidence="16 22" id="KW-0670">Pyruvate</keyword>
<dbReference type="Pfam" id="PF00224">
    <property type="entry name" value="PK"/>
    <property type="match status" value="1"/>
</dbReference>
<keyword evidence="9" id="KW-0479">Metal-binding</keyword>
<accession>A0A233V3U0</accession>
<dbReference type="PANTHER" id="PTHR11817">
    <property type="entry name" value="PYRUVATE KINASE"/>
    <property type="match status" value="1"/>
</dbReference>
<dbReference type="FunFam" id="3.20.20.60:FF:000001">
    <property type="entry name" value="Pyruvate kinase"/>
    <property type="match status" value="1"/>
</dbReference>
<evidence type="ECO:0000256" key="15">
    <source>
        <dbReference type="ARBA" id="ARBA00023152"/>
    </source>
</evidence>
<dbReference type="FunFam" id="2.40.33.10:FF:000001">
    <property type="entry name" value="Pyruvate kinase"/>
    <property type="match status" value="1"/>
</dbReference>
<dbReference type="PROSITE" id="PS00110">
    <property type="entry name" value="PYRUVATE_KINASE"/>
    <property type="match status" value="1"/>
</dbReference>
<keyword evidence="14" id="KW-0630">Potassium</keyword>
<reference evidence="23" key="1">
    <citation type="submission" date="2017-04" db="EMBL/GenBank/DDBJ databases">
        <title>Finegoldia magna isolated from orthopedic joint implant-associated infections.</title>
        <authorList>
            <person name="Bjorklund S."/>
            <person name="Bruggemann H."/>
            <person name="Jensen A."/>
            <person name="Hellmark B."/>
            <person name="Soderquist B."/>
        </authorList>
    </citation>
    <scope>NUCLEOTIDE SEQUENCE [LARGE SCALE GENOMIC DNA]</scope>
    <source>
        <strain evidence="23">CCUG 54800</strain>
    </source>
</reference>
<dbReference type="InterPro" id="IPR015795">
    <property type="entry name" value="Pyrv_Knase_C"/>
</dbReference>
<keyword evidence="12" id="KW-0067">ATP-binding</keyword>